<dbReference type="GO" id="GO:0006508">
    <property type="term" value="P:proteolysis"/>
    <property type="evidence" value="ECO:0007669"/>
    <property type="project" value="UniProtKB-KW"/>
</dbReference>
<dbReference type="AlphaFoldDB" id="A0A8E2DJJ1"/>
<dbReference type="InterPro" id="IPR021109">
    <property type="entry name" value="Peptidase_aspartic_dom_sf"/>
</dbReference>
<feature type="region of interest" description="Disordered" evidence="5">
    <location>
        <begin position="535"/>
        <end position="560"/>
    </location>
</feature>
<evidence type="ECO:0000259" key="8">
    <source>
        <dbReference type="PROSITE" id="PS51767"/>
    </source>
</evidence>
<keyword evidence="4" id="KW-0378">Hydrolase</keyword>
<accession>A0A8E2DJJ1</accession>
<dbReference type="PANTHER" id="PTHR47966">
    <property type="entry name" value="BETA-SITE APP-CLEAVING ENZYME, ISOFORM A-RELATED"/>
    <property type="match status" value="1"/>
</dbReference>
<evidence type="ECO:0000256" key="2">
    <source>
        <dbReference type="ARBA" id="ARBA00022750"/>
    </source>
</evidence>
<reference evidence="9 10" key="1">
    <citation type="submission" date="2016-07" db="EMBL/GenBank/DDBJ databases">
        <title>Draft genome of the white-rot fungus Obba rivulosa 3A-2.</title>
        <authorList>
            <consortium name="DOE Joint Genome Institute"/>
            <person name="Miettinen O."/>
            <person name="Riley R."/>
            <person name="Acob R."/>
            <person name="Barry K."/>
            <person name="Cullen D."/>
            <person name="De Vries R."/>
            <person name="Hainaut M."/>
            <person name="Hatakka A."/>
            <person name="Henrissat B."/>
            <person name="Hilden K."/>
            <person name="Kuo R."/>
            <person name="Labutti K."/>
            <person name="Lipzen A."/>
            <person name="Makela M.R."/>
            <person name="Sandor L."/>
            <person name="Spatafora J.W."/>
            <person name="Grigoriev I.V."/>
            <person name="Hibbett D.S."/>
        </authorList>
    </citation>
    <scope>NUCLEOTIDE SEQUENCE [LARGE SCALE GENOMIC DNA]</scope>
    <source>
        <strain evidence="9 10">3A-2</strain>
    </source>
</reference>
<evidence type="ECO:0000313" key="10">
    <source>
        <dbReference type="Proteomes" id="UP000250043"/>
    </source>
</evidence>
<evidence type="ECO:0000256" key="4">
    <source>
        <dbReference type="RuleBase" id="RU000454"/>
    </source>
</evidence>
<dbReference type="PRINTS" id="PR00792">
    <property type="entry name" value="PEPSIN"/>
</dbReference>
<feature type="active site" evidence="3">
    <location>
        <position position="282"/>
    </location>
</feature>
<dbReference type="InterPro" id="IPR033121">
    <property type="entry name" value="PEPTIDASE_A1"/>
</dbReference>
<dbReference type="CDD" id="cd05471">
    <property type="entry name" value="pepsin_like"/>
    <property type="match status" value="1"/>
</dbReference>
<dbReference type="GO" id="GO:0004190">
    <property type="term" value="F:aspartic-type endopeptidase activity"/>
    <property type="evidence" value="ECO:0007669"/>
    <property type="project" value="UniProtKB-KW"/>
</dbReference>
<dbReference type="PROSITE" id="PS00141">
    <property type="entry name" value="ASP_PROTEASE"/>
    <property type="match status" value="1"/>
</dbReference>
<feature type="signal peptide" evidence="7">
    <location>
        <begin position="1"/>
        <end position="19"/>
    </location>
</feature>
<feature type="chain" id="PRO_5034461111" evidence="7">
    <location>
        <begin position="20"/>
        <end position="560"/>
    </location>
</feature>
<evidence type="ECO:0000256" key="5">
    <source>
        <dbReference type="SAM" id="MobiDB-lite"/>
    </source>
</evidence>
<keyword evidence="10" id="KW-1185">Reference proteome</keyword>
<feature type="active site" evidence="3">
    <location>
        <position position="88"/>
    </location>
</feature>
<dbReference type="InterPro" id="IPR034164">
    <property type="entry name" value="Pepsin-like_dom"/>
</dbReference>
<keyword evidence="6" id="KW-1133">Transmembrane helix</keyword>
<dbReference type="Proteomes" id="UP000250043">
    <property type="component" value="Unassembled WGS sequence"/>
</dbReference>
<evidence type="ECO:0000256" key="1">
    <source>
        <dbReference type="ARBA" id="ARBA00007447"/>
    </source>
</evidence>
<keyword evidence="7" id="KW-0732">Signal</keyword>
<dbReference type="PROSITE" id="PS51767">
    <property type="entry name" value="PEPTIDASE_A1"/>
    <property type="match status" value="1"/>
</dbReference>
<proteinExistence type="inferred from homology"/>
<dbReference type="OrthoDB" id="2747330at2759"/>
<dbReference type="Gene3D" id="2.40.70.10">
    <property type="entry name" value="Acid Proteases"/>
    <property type="match status" value="2"/>
</dbReference>
<keyword evidence="4 9" id="KW-0645">Protease</keyword>
<dbReference type="InterPro" id="IPR001461">
    <property type="entry name" value="Aspartic_peptidase_A1"/>
</dbReference>
<evidence type="ECO:0000256" key="6">
    <source>
        <dbReference type="SAM" id="Phobius"/>
    </source>
</evidence>
<comment type="similarity">
    <text evidence="1 4">Belongs to the peptidase A1 family.</text>
</comment>
<evidence type="ECO:0000256" key="7">
    <source>
        <dbReference type="SAM" id="SignalP"/>
    </source>
</evidence>
<organism evidence="9 10">
    <name type="scientific">Obba rivulosa</name>
    <dbReference type="NCBI Taxonomy" id="1052685"/>
    <lineage>
        <taxon>Eukaryota</taxon>
        <taxon>Fungi</taxon>
        <taxon>Dikarya</taxon>
        <taxon>Basidiomycota</taxon>
        <taxon>Agaricomycotina</taxon>
        <taxon>Agaricomycetes</taxon>
        <taxon>Polyporales</taxon>
        <taxon>Gelatoporiaceae</taxon>
        <taxon>Obba</taxon>
    </lineage>
</organism>
<name>A0A8E2DJJ1_9APHY</name>
<evidence type="ECO:0000256" key="3">
    <source>
        <dbReference type="PIRSR" id="PIRSR601461-1"/>
    </source>
</evidence>
<dbReference type="InterPro" id="IPR001969">
    <property type="entry name" value="Aspartic_peptidase_AS"/>
</dbReference>
<keyword evidence="2 4" id="KW-0064">Aspartyl protease</keyword>
<dbReference type="Pfam" id="PF00026">
    <property type="entry name" value="Asp"/>
    <property type="match status" value="1"/>
</dbReference>
<feature type="domain" description="Peptidase A1" evidence="8">
    <location>
        <begin position="72"/>
        <end position="393"/>
    </location>
</feature>
<dbReference type="EMBL" id="KV722469">
    <property type="protein sequence ID" value="OCH87909.1"/>
    <property type="molecule type" value="Genomic_DNA"/>
</dbReference>
<gene>
    <name evidence="9" type="ORF">OBBRIDRAFT_820434</name>
</gene>
<feature type="transmembrane region" description="Helical" evidence="6">
    <location>
        <begin position="458"/>
        <end position="485"/>
    </location>
</feature>
<dbReference type="SUPFAM" id="SSF50630">
    <property type="entry name" value="Acid proteases"/>
    <property type="match status" value="1"/>
</dbReference>
<dbReference type="PANTHER" id="PTHR47966:SF51">
    <property type="entry name" value="BETA-SITE APP-CLEAVING ENZYME, ISOFORM A-RELATED"/>
    <property type="match status" value="1"/>
</dbReference>
<protein>
    <submittedName>
        <fullName evidence="9">Acid protease</fullName>
    </submittedName>
</protein>
<keyword evidence="6" id="KW-0472">Membrane</keyword>
<keyword evidence="6" id="KW-0812">Transmembrane</keyword>
<evidence type="ECO:0000313" key="9">
    <source>
        <dbReference type="EMBL" id="OCH87909.1"/>
    </source>
</evidence>
<sequence length="560" mass="59032">MRVAQLPLALVLSASLSSAIRVPVTQRKVVSPHSQHTRRSGRAAVTHPVLAAATNSGSDDDLDLTTVHDLLYIANISVGGRSYPVQIDTGSADLWIKGSTFPLPNTTQTSTTVNMTYGIGWAYGNISYASVGFAGLSIPTQAYLDVSQASNPALSYGADGILGLGFTSLSTIDSIVNRTGASSGRSLLYNLFAENPEEPNFIAFSLQSSSDPEDDVQGVFSVGETEPQYAAVVNQTALPTWPPSYPIRWSVLLDAVLVGGSAVPVSTAVVGAPSGKAVVMLDSGTSYTYATEDVCNAIYGGIPGAQYDASLGQWTVPCDAEVDMALQFGGSIYPIHPLDVTPTSLSNPNSCVGSFIPQAVSVGGGDFDWLIGDNVLRSMYAIYDFGDFDSNMYMGDPYIKLLSLVDPDKASEEFHQIRGGTPNTNITYNAANSSSSGGTTAVSVSDELADTLNKIGKYFPAILAIMALNALVLLVLATAAIVYMCRRRTKTARKRPTLGRSSPMPMNPTSSFGLPAEGHMYQPVSMALTEDTFVPPSPAFSKPGFDSNPLQPGARPNSVA</sequence>